<dbReference type="Gene3D" id="2.180.10.10">
    <property type="entry name" value="RHS repeat-associated core"/>
    <property type="match status" value="1"/>
</dbReference>
<proteinExistence type="predicted"/>
<keyword evidence="2" id="KW-0812">Transmembrane</keyword>
<feature type="transmembrane region" description="Helical" evidence="2">
    <location>
        <begin position="715"/>
        <end position="735"/>
    </location>
</feature>
<accession>A0A5A8E2H7</accession>
<evidence type="ECO:0000313" key="3">
    <source>
        <dbReference type="EMBL" id="KAA0168552.1"/>
    </source>
</evidence>
<dbReference type="PANTHER" id="PTHR11319:SF35">
    <property type="entry name" value="OUTER MEMBRANE PROTEIN PMPC-RELATED"/>
    <property type="match status" value="1"/>
</dbReference>
<evidence type="ECO:0000313" key="8">
    <source>
        <dbReference type="Proteomes" id="UP000325113"/>
    </source>
</evidence>
<evidence type="ECO:0000313" key="6">
    <source>
        <dbReference type="Proteomes" id="UP000322899"/>
    </source>
</evidence>
<dbReference type="EMBL" id="VLTL01000008">
    <property type="protein sequence ID" value="KAA0171164.1"/>
    <property type="molecule type" value="Genomic_DNA"/>
</dbReference>
<dbReference type="OrthoDB" id="10261361at2759"/>
<gene>
    <name evidence="5" type="ORF">FNF27_00992</name>
    <name evidence="4" type="ORF">FNF28_00930</name>
    <name evidence="3" type="ORF">FNF31_00432</name>
</gene>
<feature type="transmembrane region" description="Helical" evidence="2">
    <location>
        <begin position="955"/>
        <end position="976"/>
    </location>
</feature>
<feature type="transmembrane region" description="Helical" evidence="2">
    <location>
        <begin position="929"/>
        <end position="949"/>
    </location>
</feature>
<keyword evidence="2" id="KW-0472">Membrane</keyword>
<dbReference type="Proteomes" id="UP000325113">
    <property type="component" value="Unassembled WGS sequence"/>
</dbReference>
<dbReference type="Proteomes" id="UP000322899">
    <property type="component" value="Unassembled WGS sequence"/>
</dbReference>
<evidence type="ECO:0000256" key="2">
    <source>
        <dbReference type="SAM" id="Phobius"/>
    </source>
</evidence>
<dbReference type="EMBL" id="VLTM01000002">
    <property type="protein sequence ID" value="KAA0168552.1"/>
    <property type="molecule type" value="Genomic_DNA"/>
</dbReference>
<feature type="transmembrane region" description="Helical" evidence="2">
    <location>
        <begin position="988"/>
        <end position="1006"/>
    </location>
</feature>
<evidence type="ECO:0000256" key="1">
    <source>
        <dbReference type="SAM" id="MobiDB-lite"/>
    </source>
</evidence>
<organism evidence="4 7">
    <name type="scientific">Cafeteria roenbergensis</name>
    <name type="common">Marine flagellate</name>
    <dbReference type="NCBI Taxonomy" id="33653"/>
    <lineage>
        <taxon>Eukaryota</taxon>
        <taxon>Sar</taxon>
        <taxon>Stramenopiles</taxon>
        <taxon>Bigyra</taxon>
        <taxon>Opalozoa</taxon>
        <taxon>Bicosoecida</taxon>
        <taxon>Cafeteriaceae</taxon>
        <taxon>Cafeteria</taxon>
    </lineage>
</organism>
<sequence>MSDEEPQDFGIGESQVNPRDEDAKNLAQGEVGSAAMAARGGAAAGARAAMDAERHMSAAAAAAASSNSKHAADAAGRAAGAAGTAAGSANMSAAQAMAAMGAGAGAAAAGAGAAASAGARAAIAAGGAGAKYSRDAAVASFRISSEAARAARGNAMYAAGSASSHAGQVFGSALARIRAAGLIAERQARAIFANAPAPDLHAISAATGASLAAVAEVVPIVQMDMGSVIGAATAAGGAARGVGTQAAAAAAAAAGAAATAAGGAAAAAGRAAGAAGTIAYDSAGNVITATGDMAGRAGAVAYDAAGNAIGSAKAMGGMAYDSAGNVIGKLGEVADSAGTVAYDAAGNVIGSAAAMSAVAYDSAGNAIGTVGDLASRTGAIAYDAAGNAIGSATAMGAEAYDSAGNVIGTMGEVAGRAGAEAFDAAGNAVGSAGALASSAGAAAFDAAGNAFGSAAAMGAEAFDAAGNVIGTVGEVAGRAGVIAYDAAGNAIGNAAAMSAPAFDAAGRVIGTMGEVAGRAGAVAYDAAGHAVGSASALANSAAYVAGSAASGAAEFAGHAASAAAPIAGQIAGATGQIAGQAGAAVSSGAQAASAAAASALSAAANSGVGQSAQAFLVNARDTAGEVGGFAWDAAGQAYDVSREALAAALAVAAGGFSALWGEIIKVEIFRDVYQQLAVLFQTVARSALEATTNFFSYIATFISFDWQFTFKVNPIYIIALVVIIALIIIILYIWMMCTASGLTGDTNELKHGAEAKTWEEIKEERKHTITAIKYITTASLSIYLPVSKMTIQVLSCDYELMNAARSLFTEITCTAPLPQRMDGFNNTLPATFAECDCSLWPLYTPFQVVSGFLILIFVLGLPILCYRLIQKNKPIGSETDPTKRYMEVNGKEQLVEYTSAMYQQDLRTDPRQLNNPFLFLYEGYDRPWAFYKVVVMIFKLLVVLPALLLARQGTLASSLALLAVLALYAGLSFWAAPFINPQADRMDAIGRIASMLTVGLALVGSPEVAPSANPIMGILINVVNVINFLALLALMLYSLPPVKRFLKNRLGRFTFSDTTMDITGRADKIVPEWIVYDELRNRIWRPFWQALLMQADPSVPTPGDKEAEEAAKNMSVEEKQLTITRRLQAQRQVYSTVGIARVKNHWKSLTLPGLLDTFGWVQFNLEGVDVYFDGLPHDKHRDWTTGFGKMFVRPYPFACVMIYDEGGDYTYVYGADPLPAVEPSPVNDTIARDVAAVEAAWGRQMTAFERFVYLNRDNAEVARQRHVRQSLRSLQRSGTHFPFDFTKTVMRSVTVQRTNSEGKVETKSELVSVELTFSRVVVGVGANSDKAFAAGFKASVTGIDGRGSAHSSDGKRHEFNNQRESAPVAIGAGYPMTENLARLLGSSEARAAVDRFIPVMKEEVAAYRAELYEKRAKEEQALSNAFYLHVFDAFPIPRPALEAYLEDFEQNPVMKAIPKEHAAGLDFLYARVHRVTQHPVAAFWFLFFQDLWAENQDMACFKSEELRAKWDPRYPDALCYRPMPRDDLVKELDEQGLHKGRGLFDDALLDLLFSQIEVRTASVANPVQRAKALADAEAAEA</sequence>
<feature type="region of interest" description="Disordered" evidence="1">
    <location>
        <begin position="1"/>
        <end position="31"/>
    </location>
</feature>
<reference evidence="6 7" key="1">
    <citation type="submission" date="2019-07" db="EMBL/GenBank/DDBJ databases">
        <title>Genomes of Cafeteria roenbergensis.</title>
        <authorList>
            <person name="Fischer M.G."/>
            <person name="Hackl T."/>
            <person name="Roman M."/>
        </authorList>
    </citation>
    <scope>NUCLEOTIDE SEQUENCE [LARGE SCALE GENOMIC DNA]</scope>
    <source>
        <strain evidence="3 8">Cflag</strain>
        <strain evidence="5 6">E4-10P</strain>
        <strain evidence="4 7">RCC970-E3</strain>
    </source>
</reference>
<comment type="caution">
    <text evidence="4">The sequence shown here is derived from an EMBL/GenBank/DDBJ whole genome shotgun (WGS) entry which is preliminary data.</text>
</comment>
<feature type="transmembrane region" description="Helical" evidence="2">
    <location>
        <begin position="1018"/>
        <end position="1039"/>
    </location>
</feature>
<evidence type="ECO:0000313" key="7">
    <source>
        <dbReference type="Proteomes" id="UP000324907"/>
    </source>
</evidence>
<keyword evidence="2" id="KW-1133">Transmembrane helix</keyword>
<evidence type="ECO:0000313" key="4">
    <source>
        <dbReference type="EMBL" id="KAA0171164.1"/>
    </source>
</evidence>
<protein>
    <submittedName>
        <fullName evidence="4">Uncharacterized protein</fullName>
    </submittedName>
</protein>
<dbReference type="Proteomes" id="UP000324907">
    <property type="component" value="Unassembled WGS sequence"/>
</dbReference>
<dbReference type="PANTHER" id="PTHR11319">
    <property type="entry name" value="G PROTEIN-COUPLED RECEPTOR-RELATED"/>
    <property type="match status" value="1"/>
</dbReference>
<feature type="transmembrane region" description="Helical" evidence="2">
    <location>
        <begin position="848"/>
        <end position="869"/>
    </location>
</feature>
<name>A0A5A8E2H7_CAFRO</name>
<dbReference type="EMBL" id="VLTO01000003">
    <property type="protein sequence ID" value="KAA0177821.1"/>
    <property type="molecule type" value="Genomic_DNA"/>
</dbReference>
<evidence type="ECO:0000313" key="5">
    <source>
        <dbReference type="EMBL" id="KAA0177821.1"/>
    </source>
</evidence>